<comment type="similarity">
    <text evidence="1">Belongs to the NAD(P)-dependent epimerase/dehydratase family.</text>
</comment>
<organism evidence="5 6">
    <name type="scientific">Paenibacillus cremeus</name>
    <dbReference type="NCBI Taxonomy" id="2163881"/>
    <lineage>
        <taxon>Bacteria</taxon>
        <taxon>Bacillati</taxon>
        <taxon>Bacillota</taxon>
        <taxon>Bacilli</taxon>
        <taxon>Bacillales</taxon>
        <taxon>Paenibacillaceae</taxon>
        <taxon>Paenibacillus</taxon>
    </lineage>
</organism>
<accession>A0A559K9T2</accession>
<sequence>MKVAVTGANGRVGRYMIQELLDHGYEVRAVTMEPWEESPVEQAQADVKDAQQVFQALSGCDAVIHLAAIPSPHGYSESHIFQNNTMGVFHVLHAAGELGMKRAAVASSDCAFGITFSFQETKPVYLPMDELHPVAPDNCYGMSKVVGEQIAEGMAKRYGMTIASLRITHVLEPKDYSSGWLTKIIDNPEAEPWNVWSYLDVRDCVRAFRLSIEKPFSGHEVFCIASSEQRTAIPSKELASRFYPDAELRQPFTGRESFLNCTKAKTMLGFEAQYLISHTASDTKEEQE</sequence>
<dbReference type="SUPFAM" id="SSF51735">
    <property type="entry name" value="NAD(P)-binding Rossmann-fold domains"/>
    <property type="match status" value="1"/>
</dbReference>
<reference evidence="5 6" key="1">
    <citation type="submission" date="2019-07" db="EMBL/GenBank/DDBJ databases">
        <authorList>
            <person name="Kim J."/>
        </authorList>
    </citation>
    <scope>NUCLEOTIDE SEQUENCE [LARGE SCALE GENOMIC DNA]</scope>
    <source>
        <strain evidence="5 6">JC52</strain>
    </source>
</reference>
<gene>
    <name evidence="5" type="ORF">FPZ49_16605</name>
</gene>
<evidence type="ECO:0000256" key="1">
    <source>
        <dbReference type="ARBA" id="ARBA00007637"/>
    </source>
</evidence>
<dbReference type="Gene3D" id="3.40.50.720">
    <property type="entry name" value="NAD(P)-binding Rossmann-like Domain"/>
    <property type="match status" value="1"/>
</dbReference>
<evidence type="ECO:0000256" key="3">
    <source>
        <dbReference type="ARBA" id="ARBA00023027"/>
    </source>
</evidence>
<dbReference type="OrthoDB" id="9779902at2"/>
<protein>
    <submittedName>
        <fullName evidence="5">NAD(P)-dependent oxidoreductase</fullName>
    </submittedName>
</protein>
<evidence type="ECO:0000313" key="5">
    <source>
        <dbReference type="EMBL" id="TVY08890.1"/>
    </source>
</evidence>
<comment type="caution">
    <text evidence="5">The sequence shown here is derived from an EMBL/GenBank/DDBJ whole genome shotgun (WGS) entry which is preliminary data.</text>
</comment>
<feature type="domain" description="NAD-dependent epimerase/dehydratase" evidence="4">
    <location>
        <begin position="3"/>
        <end position="221"/>
    </location>
</feature>
<proteinExistence type="inferred from homology"/>
<keyword evidence="6" id="KW-1185">Reference proteome</keyword>
<dbReference type="PANTHER" id="PTHR43103">
    <property type="entry name" value="NUCLEOSIDE-DIPHOSPHATE-SUGAR EPIMERASE"/>
    <property type="match status" value="1"/>
</dbReference>
<dbReference type="AlphaFoldDB" id="A0A559K9T2"/>
<dbReference type="Pfam" id="PF01370">
    <property type="entry name" value="Epimerase"/>
    <property type="match status" value="1"/>
</dbReference>
<dbReference type="RefSeq" id="WP_144848721.1">
    <property type="nucleotide sequence ID" value="NZ_VNJI01000019.1"/>
</dbReference>
<evidence type="ECO:0000259" key="4">
    <source>
        <dbReference type="Pfam" id="PF01370"/>
    </source>
</evidence>
<dbReference type="CDD" id="cd08946">
    <property type="entry name" value="SDR_e"/>
    <property type="match status" value="1"/>
</dbReference>
<dbReference type="EMBL" id="VNJI01000019">
    <property type="protein sequence ID" value="TVY08890.1"/>
    <property type="molecule type" value="Genomic_DNA"/>
</dbReference>
<keyword evidence="3" id="KW-0520">NAD</keyword>
<evidence type="ECO:0000313" key="6">
    <source>
        <dbReference type="Proteomes" id="UP000317036"/>
    </source>
</evidence>
<dbReference type="InterPro" id="IPR036291">
    <property type="entry name" value="NAD(P)-bd_dom_sf"/>
</dbReference>
<dbReference type="PANTHER" id="PTHR43103:SF5">
    <property type="entry name" value="4-EPIMERASE, PUTATIVE (AFU_ORTHOLOGUE AFUA_7G00360)-RELATED"/>
    <property type="match status" value="1"/>
</dbReference>
<dbReference type="Proteomes" id="UP000317036">
    <property type="component" value="Unassembled WGS sequence"/>
</dbReference>
<name>A0A559K9T2_9BACL</name>
<evidence type="ECO:0000256" key="2">
    <source>
        <dbReference type="ARBA" id="ARBA00023002"/>
    </source>
</evidence>
<dbReference type="GO" id="GO:0016491">
    <property type="term" value="F:oxidoreductase activity"/>
    <property type="evidence" value="ECO:0007669"/>
    <property type="project" value="UniProtKB-KW"/>
</dbReference>
<keyword evidence="2" id="KW-0560">Oxidoreductase</keyword>
<dbReference type="InterPro" id="IPR001509">
    <property type="entry name" value="Epimerase_deHydtase"/>
</dbReference>